<evidence type="ECO:0000256" key="1">
    <source>
        <dbReference type="ARBA" id="ARBA00022490"/>
    </source>
</evidence>
<dbReference type="InterPro" id="IPR016103">
    <property type="entry name" value="ProQ/FinO"/>
</dbReference>
<evidence type="ECO:0000256" key="4">
    <source>
        <dbReference type="SAM" id="MobiDB-lite"/>
    </source>
</evidence>
<accession>A0ABU1CAY4</accession>
<keyword evidence="3" id="KW-0143">Chaperone</keyword>
<sequence length="124" mass="13937">MTPGKAKRLKEARALLEGFWPVVFSFRKPQPLKVGITAELMADVETRGLPFTLEMLKSSLALYTNRIDYVRAVADGCQRIGLDGNPAGEPTEEQRTRARKQLRQLWARQRKADRARKAAQEAAG</sequence>
<dbReference type="RefSeq" id="WP_272725596.1">
    <property type="nucleotide sequence ID" value="NZ_JAHCRT010000046.1"/>
</dbReference>
<dbReference type="PANTHER" id="PTHR38106">
    <property type="entry name" value="RNA CHAPERONE PROQ"/>
    <property type="match status" value="1"/>
</dbReference>
<evidence type="ECO:0000259" key="5">
    <source>
        <dbReference type="SMART" id="SM00945"/>
    </source>
</evidence>
<evidence type="ECO:0000256" key="2">
    <source>
        <dbReference type="ARBA" id="ARBA00022884"/>
    </source>
</evidence>
<feature type="region of interest" description="Disordered" evidence="4">
    <location>
        <begin position="81"/>
        <end position="101"/>
    </location>
</feature>
<proteinExistence type="predicted"/>
<dbReference type="Pfam" id="PF04352">
    <property type="entry name" value="ProQ"/>
    <property type="match status" value="1"/>
</dbReference>
<organism evidence="6 7">
    <name type="scientific">Escherichia marmotae</name>
    <dbReference type="NCBI Taxonomy" id="1499973"/>
    <lineage>
        <taxon>Bacteria</taxon>
        <taxon>Pseudomonadati</taxon>
        <taxon>Pseudomonadota</taxon>
        <taxon>Gammaproteobacteria</taxon>
        <taxon>Enterobacterales</taxon>
        <taxon>Enterobacteriaceae</taxon>
        <taxon>Escherichia</taxon>
    </lineage>
</organism>
<dbReference type="Gene3D" id="1.10.1710.10">
    <property type="entry name" value="ProQ/FinO domain"/>
    <property type="match status" value="1"/>
</dbReference>
<dbReference type="EMBL" id="JAHCRT010000046">
    <property type="protein sequence ID" value="MDQ9296647.1"/>
    <property type="molecule type" value="Genomic_DNA"/>
</dbReference>
<comment type="caution">
    <text evidence="6">The sequence shown here is derived from an EMBL/GenBank/DDBJ whole genome shotgun (WGS) entry which is preliminary data.</text>
</comment>
<name>A0ABU1CAY4_9ESCH</name>
<protein>
    <submittedName>
        <fullName evidence="6">ProQ/FinO family protein</fullName>
    </submittedName>
</protein>
<dbReference type="Proteomes" id="UP001235723">
    <property type="component" value="Unassembled WGS sequence"/>
</dbReference>
<dbReference type="InterPro" id="IPR036442">
    <property type="entry name" value="ProQ/FinO_sf"/>
</dbReference>
<dbReference type="PANTHER" id="PTHR38106:SF1">
    <property type="entry name" value="RNA CHAPERONE PROQ"/>
    <property type="match status" value="1"/>
</dbReference>
<gene>
    <name evidence="6" type="ORF">KJE03_24940</name>
</gene>
<evidence type="ECO:0000256" key="3">
    <source>
        <dbReference type="ARBA" id="ARBA00023186"/>
    </source>
</evidence>
<evidence type="ECO:0000313" key="6">
    <source>
        <dbReference type="EMBL" id="MDQ9296647.1"/>
    </source>
</evidence>
<reference evidence="6 7" key="1">
    <citation type="submission" date="2021-05" db="EMBL/GenBank/DDBJ databases">
        <title>Genome sequence of E. marmotae isolates.</title>
        <authorList>
            <person name="Binsker U."/>
            <person name="Hammerl J.A."/>
        </authorList>
    </citation>
    <scope>NUCLEOTIDE SEQUENCE [LARGE SCALE GENOMIC DNA]</scope>
    <source>
        <strain evidence="6 7">21-MO00586</strain>
    </source>
</reference>
<keyword evidence="2" id="KW-0694">RNA-binding</keyword>
<evidence type="ECO:0000313" key="7">
    <source>
        <dbReference type="Proteomes" id="UP001235723"/>
    </source>
</evidence>
<keyword evidence="7" id="KW-1185">Reference proteome</keyword>
<feature type="domain" description="ProQ/FinO" evidence="5">
    <location>
        <begin position="7"/>
        <end position="118"/>
    </location>
</feature>
<dbReference type="SUPFAM" id="SSF48657">
    <property type="entry name" value="FinO-like"/>
    <property type="match status" value="1"/>
</dbReference>
<dbReference type="SMART" id="SM00945">
    <property type="entry name" value="ProQ"/>
    <property type="match status" value="1"/>
</dbReference>
<dbReference type="InterPro" id="IPR023529">
    <property type="entry name" value="ProQ"/>
</dbReference>
<keyword evidence="1" id="KW-0963">Cytoplasm</keyword>